<sequence length="323" mass="37152">MVGANIGRITITTKYFSCFSTIKIVHLCIFYSVSLPMKKYTSGYRFWTRGQKRGILGLVLCCTLLQVAYFVIDIPTHTTAFSQAQLLSFQERIDSLKSQEQAQKYTLSPFNPNFISDYKAYLLGLSKEEHARLQAFREGGKYVNSAKEFQKVTKVSDSLLTVIAPLFKFPDWVNRKKMNDSYQSKSPEKIIKKDLNTATAEDLLPIRGIGEKLSERIIKYRERLGGFSHKKQLNEVYGLSEEVITEVWKYFDLLTLAQITKLDLNQASKRELAKIPYLGYKEAEALLIFRSEKGNIQSLEELQALGYSPEKIEQLSWYLKVEK</sequence>
<dbReference type="Proteomes" id="UP000217250">
    <property type="component" value="Chromosome"/>
</dbReference>
<dbReference type="SUPFAM" id="SSF47781">
    <property type="entry name" value="RuvA domain 2-like"/>
    <property type="match status" value="2"/>
</dbReference>
<evidence type="ECO:0000256" key="1">
    <source>
        <dbReference type="SAM" id="Phobius"/>
    </source>
</evidence>
<dbReference type="PANTHER" id="PTHR21180:SF32">
    <property type="entry name" value="ENDONUCLEASE_EXONUCLEASE_PHOSPHATASE FAMILY DOMAIN-CONTAINING PROTEIN 1"/>
    <property type="match status" value="1"/>
</dbReference>
<keyword evidence="1" id="KW-1133">Transmembrane helix</keyword>
<keyword evidence="1" id="KW-0472">Membrane</keyword>
<dbReference type="Gene3D" id="1.10.150.280">
    <property type="entry name" value="AF1531-like domain"/>
    <property type="match status" value="2"/>
</dbReference>
<proteinExistence type="predicted"/>
<dbReference type="InterPro" id="IPR010994">
    <property type="entry name" value="RuvA_2-like"/>
</dbReference>
<evidence type="ECO:0000313" key="3">
    <source>
        <dbReference type="Proteomes" id="UP000217250"/>
    </source>
</evidence>
<keyword evidence="2" id="KW-0238">DNA-binding</keyword>
<dbReference type="InterPro" id="IPR051675">
    <property type="entry name" value="Endo/Exo/Phosphatase_dom_1"/>
</dbReference>
<dbReference type="OrthoDB" id="981124at2"/>
<organism evidence="2 3">
    <name type="scientific">Capnocytophaga gingivalis</name>
    <dbReference type="NCBI Taxonomy" id="1017"/>
    <lineage>
        <taxon>Bacteria</taxon>
        <taxon>Pseudomonadati</taxon>
        <taxon>Bacteroidota</taxon>
        <taxon>Flavobacteriia</taxon>
        <taxon>Flavobacteriales</taxon>
        <taxon>Flavobacteriaceae</taxon>
        <taxon>Capnocytophaga</taxon>
    </lineage>
</organism>
<reference evidence="3" key="1">
    <citation type="submission" date="2017-06" db="EMBL/GenBank/DDBJ databases">
        <title>Capnocytophaga spp. assemblies.</title>
        <authorList>
            <person name="Gulvik C.A."/>
        </authorList>
    </citation>
    <scope>NUCLEOTIDE SEQUENCE [LARGE SCALE GENOMIC DNA]</scope>
    <source>
        <strain evidence="3">H1496</strain>
    </source>
</reference>
<dbReference type="GO" id="GO:0003677">
    <property type="term" value="F:DNA binding"/>
    <property type="evidence" value="ECO:0007669"/>
    <property type="project" value="UniProtKB-KW"/>
</dbReference>
<dbReference type="PANTHER" id="PTHR21180">
    <property type="entry name" value="ENDONUCLEASE/EXONUCLEASE/PHOSPHATASE FAMILY DOMAIN-CONTAINING PROTEIN 1"/>
    <property type="match status" value="1"/>
</dbReference>
<dbReference type="Pfam" id="PF12836">
    <property type="entry name" value="HHH_3"/>
    <property type="match status" value="2"/>
</dbReference>
<feature type="transmembrane region" description="Helical" evidence="1">
    <location>
        <begin position="54"/>
        <end position="72"/>
    </location>
</feature>
<dbReference type="AlphaFoldDB" id="A0A250FNT6"/>
<keyword evidence="1" id="KW-0812">Transmembrane</keyword>
<feature type="transmembrane region" description="Helical" evidence="1">
    <location>
        <begin position="12"/>
        <end position="33"/>
    </location>
</feature>
<protein>
    <submittedName>
        <fullName evidence="2">DNA-binding protein</fullName>
    </submittedName>
</protein>
<evidence type="ECO:0000313" key="2">
    <source>
        <dbReference type="EMBL" id="ATA86065.1"/>
    </source>
</evidence>
<accession>A0A250FNT6</accession>
<gene>
    <name evidence="2" type="ORF">CGC50_02185</name>
</gene>
<dbReference type="KEGG" id="cgh:CGC50_02185"/>
<dbReference type="EMBL" id="CP022386">
    <property type="protein sequence ID" value="ATA86065.1"/>
    <property type="molecule type" value="Genomic_DNA"/>
</dbReference>
<name>A0A250FNT6_9FLAO</name>